<dbReference type="Proteomes" id="UP000323824">
    <property type="component" value="Chromosome"/>
</dbReference>
<accession>A0A5C1QBB1</accession>
<dbReference type="EMBL" id="CP035807">
    <property type="protein sequence ID" value="QEN04658.1"/>
    <property type="molecule type" value="Genomic_DNA"/>
</dbReference>
<evidence type="ECO:0000256" key="2">
    <source>
        <dbReference type="ARBA" id="ARBA00008520"/>
    </source>
</evidence>
<evidence type="ECO:0000256" key="3">
    <source>
        <dbReference type="SAM" id="SignalP"/>
    </source>
</evidence>
<proteinExistence type="inferred from homology"/>
<dbReference type="OrthoDB" id="9795467at2"/>
<sequence>MRSILKRALILSVMCLLTVSVFANGNKEAEAKSEKVVLNWWTWTIPTVEDFAVIKKGFEAKYPNIELISSVNQMDDYKTKLQTEFASGAGPDILCVQPGSLLNKYNSFLMDLEEPAKDTLVKLVPAVVQDAKKRSGGDKISMAPLGSASTMFVYYNATYFEEAGITEVPTDLASLKSAISKLRTTFPDKLPLTIGLKDSWFNGDVFSLFANMVEPGITELADNGLVKWNSSKFVEAMELLKMLVDEGVIEKDALGVAVYEDSIGMWADGKAVMHINGGWAIGMLSNPSNVNAEGTPYADRRGGRATDNDVFGAFPVPNFAGGNPVVLGGIDVGIAVNKNVEKDPAKLDAAMKLLDYMLVGEGREYQTGRPGAGLIPTLMGASLNKSIYQDEASSKGVDAIVEATNYNMAAPRGVQNPAVFTQMGIVVQNVVSGNDIQQELDALQLASEK</sequence>
<dbReference type="SUPFAM" id="SSF53850">
    <property type="entry name" value="Periplasmic binding protein-like II"/>
    <property type="match status" value="1"/>
</dbReference>
<dbReference type="GO" id="GO:0042597">
    <property type="term" value="C:periplasmic space"/>
    <property type="evidence" value="ECO:0007669"/>
    <property type="project" value="UniProtKB-SubCell"/>
</dbReference>
<evidence type="ECO:0000313" key="4">
    <source>
        <dbReference type="EMBL" id="QEN04658.1"/>
    </source>
</evidence>
<evidence type="ECO:0000313" key="5">
    <source>
        <dbReference type="Proteomes" id="UP000323824"/>
    </source>
</evidence>
<dbReference type="PANTHER" id="PTHR43649:SF12">
    <property type="entry name" value="DIACETYLCHITOBIOSE BINDING PROTEIN DASA"/>
    <property type="match status" value="1"/>
</dbReference>
<dbReference type="Pfam" id="PF13416">
    <property type="entry name" value="SBP_bac_8"/>
    <property type="match status" value="1"/>
</dbReference>
<dbReference type="InterPro" id="IPR050490">
    <property type="entry name" value="Bact_solute-bd_prot1"/>
</dbReference>
<dbReference type="KEGG" id="sper:EW093_08055"/>
<name>A0A5C1QBB1_9SPIO</name>
<dbReference type="AlphaFoldDB" id="A0A5C1QBB1"/>
<dbReference type="PANTHER" id="PTHR43649">
    <property type="entry name" value="ARABINOSE-BINDING PROTEIN-RELATED"/>
    <property type="match status" value="1"/>
</dbReference>
<reference evidence="4 5" key="1">
    <citation type="submission" date="2019-02" db="EMBL/GenBank/DDBJ databases">
        <authorList>
            <person name="Fomenkov A."/>
            <person name="Dubinina G."/>
            <person name="Grabovich M."/>
            <person name="Vincze T."/>
            <person name="Roberts R.J."/>
        </authorList>
    </citation>
    <scope>NUCLEOTIDE SEQUENCE [LARGE SCALE GENOMIC DNA]</scope>
    <source>
        <strain evidence="4 5">P</strain>
    </source>
</reference>
<keyword evidence="3" id="KW-0732">Signal</keyword>
<dbReference type="Gene3D" id="3.40.190.10">
    <property type="entry name" value="Periplasmic binding protein-like II"/>
    <property type="match status" value="2"/>
</dbReference>
<protein>
    <submittedName>
        <fullName evidence="4">Carbohydrate ABC transporter substrate-binding protein</fullName>
    </submittedName>
</protein>
<organism evidence="4 5">
    <name type="scientific">Thiospirochaeta perfilievii</name>
    <dbReference type="NCBI Taxonomy" id="252967"/>
    <lineage>
        <taxon>Bacteria</taxon>
        <taxon>Pseudomonadati</taxon>
        <taxon>Spirochaetota</taxon>
        <taxon>Spirochaetia</taxon>
        <taxon>Spirochaetales</taxon>
        <taxon>Spirochaetaceae</taxon>
        <taxon>Thiospirochaeta</taxon>
    </lineage>
</organism>
<dbReference type="InterPro" id="IPR006059">
    <property type="entry name" value="SBP"/>
</dbReference>
<gene>
    <name evidence="4" type="ORF">EW093_08055</name>
</gene>
<comment type="subcellular location">
    <subcellularLocation>
        <location evidence="1">Periplasm</location>
    </subcellularLocation>
</comment>
<evidence type="ECO:0000256" key="1">
    <source>
        <dbReference type="ARBA" id="ARBA00004418"/>
    </source>
</evidence>
<feature type="signal peptide" evidence="3">
    <location>
        <begin position="1"/>
        <end position="23"/>
    </location>
</feature>
<feature type="chain" id="PRO_5022700830" evidence="3">
    <location>
        <begin position="24"/>
        <end position="449"/>
    </location>
</feature>
<dbReference type="RefSeq" id="WP_149567901.1">
    <property type="nucleotide sequence ID" value="NZ_CP035807.1"/>
</dbReference>
<keyword evidence="5" id="KW-1185">Reference proteome</keyword>
<reference evidence="4 5" key="2">
    <citation type="submission" date="2019-09" db="EMBL/GenBank/DDBJ databases">
        <title>Complete Genome Sequence and Methylome Analysis of free living Spirochaetas.</title>
        <authorList>
            <person name="Leshcheva N."/>
            <person name="Mikheeva N."/>
        </authorList>
    </citation>
    <scope>NUCLEOTIDE SEQUENCE [LARGE SCALE GENOMIC DNA]</scope>
    <source>
        <strain evidence="4 5">P</strain>
    </source>
</reference>
<comment type="similarity">
    <text evidence="2">Belongs to the bacterial solute-binding protein 1 family.</text>
</comment>